<dbReference type="SUPFAM" id="SSF54928">
    <property type="entry name" value="RNA-binding domain, RBD"/>
    <property type="match status" value="2"/>
</dbReference>
<dbReference type="PROSITE" id="PS50102">
    <property type="entry name" value="RRM"/>
    <property type="match status" value="2"/>
</dbReference>
<evidence type="ECO:0000313" key="7">
    <source>
        <dbReference type="Proteomes" id="UP001152797"/>
    </source>
</evidence>
<dbReference type="InterPro" id="IPR035979">
    <property type="entry name" value="RBD_domain_sf"/>
</dbReference>
<evidence type="ECO:0000256" key="3">
    <source>
        <dbReference type="PROSITE-ProRule" id="PRU00176"/>
    </source>
</evidence>
<dbReference type="EMBL" id="CAMXCT010004257">
    <property type="protein sequence ID" value="CAI4008363.1"/>
    <property type="molecule type" value="Genomic_DNA"/>
</dbReference>
<evidence type="ECO:0000256" key="2">
    <source>
        <dbReference type="ARBA" id="ARBA00022884"/>
    </source>
</evidence>
<feature type="domain" description="RRM" evidence="4">
    <location>
        <begin position="170"/>
        <end position="250"/>
    </location>
</feature>
<dbReference type="Proteomes" id="UP001152797">
    <property type="component" value="Unassembled WGS sequence"/>
</dbReference>
<dbReference type="SMART" id="SM00360">
    <property type="entry name" value="RRM"/>
    <property type="match status" value="2"/>
</dbReference>
<reference evidence="5" key="1">
    <citation type="submission" date="2022-10" db="EMBL/GenBank/DDBJ databases">
        <authorList>
            <person name="Chen Y."/>
            <person name="Dougan E. K."/>
            <person name="Chan C."/>
            <person name="Rhodes N."/>
            <person name="Thang M."/>
        </authorList>
    </citation>
    <scope>NUCLEOTIDE SEQUENCE</scope>
</reference>
<dbReference type="Gene3D" id="3.30.70.330">
    <property type="match status" value="2"/>
</dbReference>
<dbReference type="EMBL" id="CAMXCT020004257">
    <property type="protein sequence ID" value="CAL1161738.1"/>
    <property type="molecule type" value="Genomic_DNA"/>
</dbReference>
<organism evidence="5">
    <name type="scientific">Cladocopium goreaui</name>
    <dbReference type="NCBI Taxonomy" id="2562237"/>
    <lineage>
        <taxon>Eukaryota</taxon>
        <taxon>Sar</taxon>
        <taxon>Alveolata</taxon>
        <taxon>Dinophyceae</taxon>
        <taxon>Suessiales</taxon>
        <taxon>Symbiodiniaceae</taxon>
        <taxon>Cladocopium</taxon>
    </lineage>
</organism>
<gene>
    <name evidence="5" type="ORF">C1SCF055_LOCUS33812</name>
</gene>
<keyword evidence="2 3" id="KW-0694">RNA-binding</keyword>
<accession>A0A9P1DE66</accession>
<proteinExistence type="predicted"/>
<dbReference type="CDD" id="cd00590">
    <property type="entry name" value="RRM_SF"/>
    <property type="match status" value="1"/>
</dbReference>
<comment type="caution">
    <text evidence="5">The sequence shown here is derived from an EMBL/GenBank/DDBJ whole genome shotgun (WGS) entry which is preliminary data.</text>
</comment>
<protein>
    <submittedName>
        <fullName evidence="6">RRM domain-containing protein</fullName>
    </submittedName>
</protein>
<keyword evidence="1" id="KW-0677">Repeat</keyword>
<dbReference type="EMBL" id="CAMXCT030004257">
    <property type="protein sequence ID" value="CAL4795675.1"/>
    <property type="molecule type" value="Genomic_DNA"/>
</dbReference>
<dbReference type="InterPro" id="IPR012677">
    <property type="entry name" value="Nucleotide-bd_a/b_plait_sf"/>
</dbReference>
<keyword evidence="7" id="KW-1185">Reference proteome</keyword>
<feature type="domain" description="RRM" evidence="4">
    <location>
        <begin position="5"/>
        <end position="85"/>
    </location>
</feature>
<evidence type="ECO:0000256" key="1">
    <source>
        <dbReference type="ARBA" id="ARBA00022737"/>
    </source>
</evidence>
<reference evidence="6 7" key="2">
    <citation type="submission" date="2024-05" db="EMBL/GenBank/DDBJ databases">
        <authorList>
            <person name="Chen Y."/>
            <person name="Shah S."/>
            <person name="Dougan E. K."/>
            <person name="Thang M."/>
            <person name="Chan C."/>
        </authorList>
    </citation>
    <scope>NUCLEOTIDE SEQUENCE [LARGE SCALE GENOMIC DNA]</scope>
</reference>
<dbReference type="AlphaFoldDB" id="A0A9P1DE66"/>
<dbReference type="PANTHER" id="PTHR24012">
    <property type="entry name" value="RNA BINDING PROTEIN"/>
    <property type="match status" value="1"/>
</dbReference>
<evidence type="ECO:0000313" key="5">
    <source>
        <dbReference type="EMBL" id="CAI4008363.1"/>
    </source>
</evidence>
<sequence length="257" mass="25575">MEDKHKLFVGSLPPDITDEEITAAFGAYGTVIEHHLMRGKSTSGQACAFVVLDSKASGDNAIASMDNAYALREGGTPIRVSWAKKPGYGGGGGFGGCGGYGCGGCGGCGCGGYGCGGYGGGCGNYGGCGNFGGGCGWGGCGGCGGCGNYGGCGKGQWQGGGGGAPAGPKSKLFVGNLPPDITQEVISQVFGTYGTVTNVHIMAGKAKSGQSCAFVEYSTPTEAETAVLTLHEKYEIRPGDGHIAVKFANSGNRPGPY</sequence>
<dbReference type="Pfam" id="PF00076">
    <property type="entry name" value="RRM_1"/>
    <property type="match status" value="2"/>
</dbReference>
<dbReference type="OrthoDB" id="410044at2759"/>
<name>A0A9P1DE66_9DINO</name>
<evidence type="ECO:0000313" key="6">
    <source>
        <dbReference type="EMBL" id="CAL4795675.1"/>
    </source>
</evidence>
<evidence type="ECO:0000259" key="4">
    <source>
        <dbReference type="PROSITE" id="PS50102"/>
    </source>
</evidence>
<dbReference type="InterPro" id="IPR000504">
    <property type="entry name" value="RRM_dom"/>
</dbReference>
<dbReference type="GO" id="GO:0003723">
    <property type="term" value="F:RNA binding"/>
    <property type="evidence" value="ECO:0007669"/>
    <property type="project" value="UniProtKB-UniRule"/>
</dbReference>